<accession>A0A834SGY1</accession>
<comment type="caution">
    <text evidence="1">The sequence shown here is derived from an EMBL/GenBank/DDBJ whole genome shotgun (WGS) entry which is preliminary data.</text>
</comment>
<protein>
    <submittedName>
        <fullName evidence="1">Uncharacterized protein</fullName>
    </submittedName>
</protein>
<dbReference type="AlphaFoldDB" id="A0A834SGY1"/>
<dbReference type="EMBL" id="JAAIUW010000013">
    <property type="protein sequence ID" value="KAF7803307.1"/>
    <property type="molecule type" value="Genomic_DNA"/>
</dbReference>
<evidence type="ECO:0000313" key="1">
    <source>
        <dbReference type="EMBL" id="KAF7803307.1"/>
    </source>
</evidence>
<evidence type="ECO:0000313" key="2">
    <source>
        <dbReference type="Proteomes" id="UP000634136"/>
    </source>
</evidence>
<name>A0A834SGY1_9FABA</name>
<organism evidence="1 2">
    <name type="scientific">Senna tora</name>
    <dbReference type="NCBI Taxonomy" id="362788"/>
    <lineage>
        <taxon>Eukaryota</taxon>
        <taxon>Viridiplantae</taxon>
        <taxon>Streptophyta</taxon>
        <taxon>Embryophyta</taxon>
        <taxon>Tracheophyta</taxon>
        <taxon>Spermatophyta</taxon>
        <taxon>Magnoliopsida</taxon>
        <taxon>eudicotyledons</taxon>
        <taxon>Gunneridae</taxon>
        <taxon>Pentapetalae</taxon>
        <taxon>rosids</taxon>
        <taxon>fabids</taxon>
        <taxon>Fabales</taxon>
        <taxon>Fabaceae</taxon>
        <taxon>Caesalpinioideae</taxon>
        <taxon>Cassia clade</taxon>
        <taxon>Senna</taxon>
    </lineage>
</organism>
<dbReference type="Proteomes" id="UP000634136">
    <property type="component" value="Unassembled WGS sequence"/>
</dbReference>
<gene>
    <name evidence="1" type="ORF">G2W53_042418</name>
</gene>
<sequence length="83" mass="9416">MEQRFAAIATARLASTRGWYGVAARRAATADWFTVLLSRVQRRPEAVVVGEWLEAREKGSEYGSIDFNDYKPKVAEAHPRKFT</sequence>
<proteinExistence type="predicted"/>
<reference evidence="1" key="1">
    <citation type="submission" date="2020-09" db="EMBL/GenBank/DDBJ databases">
        <title>Genome-Enabled Discovery of Anthraquinone Biosynthesis in Senna tora.</title>
        <authorList>
            <person name="Kang S.-H."/>
            <person name="Pandey R.P."/>
            <person name="Lee C.-M."/>
            <person name="Sim J.-S."/>
            <person name="Jeong J.-T."/>
            <person name="Choi B.-S."/>
            <person name="Jung M."/>
            <person name="Ginzburg D."/>
            <person name="Zhao K."/>
            <person name="Won S.Y."/>
            <person name="Oh T.-J."/>
            <person name="Yu Y."/>
            <person name="Kim N.-H."/>
            <person name="Lee O.R."/>
            <person name="Lee T.-H."/>
            <person name="Bashyal P."/>
            <person name="Kim T.-S."/>
            <person name="Lee W.-H."/>
            <person name="Kawkins C."/>
            <person name="Kim C.-K."/>
            <person name="Kim J.S."/>
            <person name="Ahn B.O."/>
            <person name="Rhee S.Y."/>
            <person name="Sohng J.K."/>
        </authorList>
    </citation>
    <scope>NUCLEOTIDE SEQUENCE</scope>
    <source>
        <tissue evidence="1">Leaf</tissue>
    </source>
</reference>
<keyword evidence="2" id="KW-1185">Reference proteome</keyword>